<dbReference type="Pfam" id="PF14346">
    <property type="entry name" value="DUF4398"/>
    <property type="match status" value="1"/>
</dbReference>
<organism evidence="8 9">
    <name type="scientific">Gilvimarinus xylanilyticus</name>
    <dbReference type="NCBI Taxonomy" id="2944139"/>
    <lineage>
        <taxon>Bacteria</taxon>
        <taxon>Pseudomonadati</taxon>
        <taxon>Pseudomonadota</taxon>
        <taxon>Gammaproteobacteria</taxon>
        <taxon>Cellvibrionales</taxon>
        <taxon>Cellvibrionaceae</taxon>
        <taxon>Gilvimarinus</taxon>
    </lineage>
</organism>
<dbReference type="Pfam" id="PF00691">
    <property type="entry name" value="OmpA"/>
    <property type="match status" value="1"/>
</dbReference>
<feature type="signal peptide" evidence="6">
    <location>
        <begin position="1"/>
        <end position="23"/>
    </location>
</feature>
<dbReference type="InterPro" id="IPR025511">
    <property type="entry name" value="DUF4398"/>
</dbReference>
<dbReference type="InterPro" id="IPR036737">
    <property type="entry name" value="OmpA-like_sf"/>
</dbReference>
<sequence length="304" mass="33885">MLKRTLASSSILALVIASGCATTQEPDDRLERLRDQYAMVSTTEEASEYAPVQLEEAEEAIDKLEAMLNADAKPQQVQHQVYLVERKLQVATQTARMNEADEMVENAGERRNKLLLDARTQRAEQAEARARMAQEEAKSAQEQAKAAQQEALAAQARADEMSERAKKLERDLENISTQETDRGLVLTLGNILFEVDKSTIKQGSQRTLERVAGFLNEYPDRDVMIEGFTDSTGSEDYNQDLSQRRARSVKDTLVNNGVTSARIKTRGYGESHPVASNDTSAGRLQNRRVEIVIGKAGEAVQERR</sequence>
<dbReference type="PRINTS" id="PR01021">
    <property type="entry name" value="OMPADOMAIN"/>
</dbReference>
<feature type="chain" id="PRO_5040927567" evidence="6">
    <location>
        <begin position="24"/>
        <end position="304"/>
    </location>
</feature>
<dbReference type="InterPro" id="IPR050330">
    <property type="entry name" value="Bact_OuterMem_StrucFunc"/>
</dbReference>
<dbReference type="PANTHER" id="PTHR30329:SF21">
    <property type="entry name" value="LIPOPROTEIN YIAD-RELATED"/>
    <property type="match status" value="1"/>
</dbReference>
<name>A0A9X2I4B4_9GAMM</name>
<dbReference type="CDD" id="cd07185">
    <property type="entry name" value="OmpA_C-like"/>
    <property type="match status" value="1"/>
</dbReference>
<keyword evidence="9" id="KW-1185">Reference proteome</keyword>
<dbReference type="Proteomes" id="UP001139319">
    <property type="component" value="Unassembled WGS sequence"/>
</dbReference>
<keyword evidence="3" id="KW-0998">Cell outer membrane</keyword>
<dbReference type="InterPro" id="IPR006690">
    <property type="entry name" value="OMPA-like_CS"/>
</dbReference>
<dbReference type="GO" id="GO:0009279">
    <property type="term" value="C:cell outer membrane"/>
    <property type="evidence" value="ECO:0007669"/>
    <property type="project" value="UniProtKB-SubCell"/>
</dbReference>
<evidence type="ECO:0000256" key="1">
    <source>
        <dbReference type="ARBA" id="ARBA00004442"/>
    </source>
</evidence>
<evidence type="ECO:0000256" key="4">
    <source>
        <dbReference type="PROSITE-ProRule" id="PRU00473"/>
    </source>
</evidence>
<evidence type="ECO:0000256" key="5">
    <source>
        <dbReference type="SAM" id="Coils"/>
    </source>
</evidence>
<feature type="coiled-coil region" evidence="5">
    <location>
        <begin position="116"/>
        <end position="178"/>
    </location>
</feature>
<dbReference type="AlphaFoldDB" id="A0A9X2I4B4"/>
<dbReference type="InterPro" id="IPR006664">
    <property type="entry name" value="OMP_bac"/>
</dbReference>
<evidence type="ECO:0000256" key="6">
    <source>
        <dbReference type="SAM" id="SignalP"/>
    </source>
</evidence>
<keyword evidence="2 4" id="KW-0472">Membrane</keyword>
<dbReference type="PROSITE" id="PS51257">
    <property type="entry name" value="PROKAR_LIPOPROTEIN"/>
    <property type="match status" value="1"/>
</dbReference>
<dbReference type="PROSITE" id="PS51123">
    <property type="entry name" value="OMPA_2"/>
    <property type="match status" value="1"/>
</dbReference>
<protein>
    <submittedName>
        <fullName evidence="8">OmpA family protein</fullName>
    </submittedName>
</protein>
<comment type="caution">
    <text evidence="8">The sequence shown here is derived from an EMBL/GenBank/DDBJ whole genome shotgun (WGS) entry which is preliminary data.</text>
</comment>
<accession>A0A9X2I4B4</accession>
<dbReference type="Gene3D" id="3.30.1330.60">
    <property type="entry name" value="OmpA-like domain"/>
    <property type="match status" value="1"/>
</dbReference>
<proteinExistence type="predicted"/>
<evidence type="ECO:0000313" key="9">
    <source>
        <dbReference type="Proteomes" id="UP001139319"/>
    </source>
</evidence>
<feature type="domain" description="OmpA-like" evidence="7">
    <location>
        <begin position="180"/>
        <end position="297"/>
    </location>
</feature>
<evidence type="ECO:0000256" key="2">
    <source>
        <dbReference type="ARBA" id="ARBA00023136"/>
    </source>
</evidence>
<dbReference type="EMBL" id="JAMFTH010000004">
    <property type="protein sequence ID" value="MCP8900110.1"/>
    <property type="molecule type" value="Genomic_DNA"/>
</dbReference>
<dbReference type="InterPro" id="IPR006665">
    <property type="entry name" value="OmpA-like"/>
</dbReference>
<dbReference type="PRINTS" id="PR01023">
    <property type="entry name" value="NAFLGMOTY"/>
</dbReference>
<gene>
    <name evidence="8" type="ORF">M6D89_12445</name>
</gene>
<keyword evidence="5" id="KW-0175">Coiled coil</keyword>
<dbReference type="RefSeq" id="WP_253968406.1">
    <property type="nucleotide sequence ID" value="NZ_JAMFTH010000004.1"/>
</dbReference>
<comment type="subcellular location">
    <subcellularLocation>
        <location evidence="1">Cell outer membrane</location>
    </subcellularLocation>
</comment>
<reference evidence="8" key="2">
    <citation type="submission" date="2023-01" db="EMBL/GenBank/DDBJ databases">
        <title>Gilvimarinus xylanilyticus HB14 isolated from Caulerpa lentillifera aquaculture base in Hainan, China.</title>
        <authorList>
            <person name="Zhang Y.-J."/>
        </authorList>
    </citation>
    <scope>NUCLEOTIDE SEQUENCE</scope>
    <source>
        <strain evidence="8">HB14</strain>
    </source>
</reference>
<dbReference type="SUPFAM" id="SSF103088">
    <property type="entry name" value="OmpA-like"/>
    <property type="match status" value="1"/>
</dbReference>
<evidence type="ECO:0000313" key="8">
    <source>
        <dbReference type="EMBL" id="MCP8900110.1"/>
    </source>
</evidence>
<evidence type="ECO:0000256" key="3">
    <source>
        <dbReference type="ARBA" id="ARBA00023237"/>
    </source>
</evidence>
<dbReference type="PROSITE" id="PS01068">
    <property type="entry name" value="OMPA_1"/>
    <property type="match status" value="1"/>
</dbReference>
<evidence type="ECO:0000259" key="7">
    <source>
        <dbReference type="PROSITE" id="PS51123"/>
    </source>
</evidence>
<reference evidence="8" key="1">
    <citation type="submission" date="2022-05" db="EMBL/GenBank/DDBJ databases">
        <authorList>
            <person name="Sun H.-N."/>
        </authorList>
    </citation>
    <scope>NUCLEOTIDE SEQUENCE</scope>
    <source>
        <strain evidence="8">HB14</strain>
    </source>
</reference>
<dbReference type="PANTHER" id="PTHR30329">
    <property type="entry name" value="STATOR ELEMENT OF FLAGELLAR MOTOR COMPLEX"/>
    <property type="match status" value="1"/>
</dbReference>
<keyword evidence="6" id="KW-0732">Signal</keyword>